<keyword evidence="1" id="KW-0472">Membrane</keyword>
<dbReference type="AlphaFoldDB" id="A0A934KB48"/>
<sequence length="162" mass="16890">MSGPTASCRRAHELTGGAGPAIARRHQRGQALVETAIVLPLLFLLFLGFLLVMVTAQAYVDVDTATSLAAASAVTAPASGGAKSREFALQTYNGTLHQSTYLEPQALAGCGGYSAGGSVTCTGKATLYLSRTPMAILAFWNPDWTITIQATSTAYSSPYRSV</sequence>
<accession>A0A934KB48</accession>
<keyword evidence="1" id="KW-1133">Transmembrane helix</keyword>
<proteinExistence type="predicted"/>
<evidence type="ECO:0000313" key="4">
    <source>
        <dbReference type="Proteomes" id="UP000620075"/>
    </source>
</evidence>
<evidence type="ECO:0000259" key="2">
    <source>
        <dbReference type="Pfam" id="PF07811"/>
    </source>
</evidence>
<name>A0A934KB48_9BACT</name>
<organism evidence="3 4">
    <name type="scientific">Candidatus Dormiibacter inghamiae</name>
    <dbReference type="NCBI Taxonomy" id="3127013"/>
    <lineage>
        <taxon>Bacteria</taxon>
        <taxon>Bacillati</taxon>
        <taxon>Candidatus Dormiibacterota</taxon>
        <taxon>Candidatus Dormibacteria</taxon>
        <taxon>Candidatus Dormibacterales</taxon>
        <taxon>Candidatus Dormibacteraceae</taxon>
        <taxon>Candidatus Dormiibacter</taxon>
    </lineage>
</organism>
<evidence type="ECO:0000256" key="1">
    <source>
        <dbReference type="SAM" id="Phobius"/>
    </source>
</evidence>
<protein>
    <submittedName>
        <fullName evidence="3">Pilus assembly protein</fullName>
    </submittedName>
</protein>
<dbReference type="Proteomes" id="UP000620075">
    <property type="component" value="Unassembled WGS sequence"/>
</dbReference>
<keyword evidence="1" id="KW-0812">Transmembrane</keyword>
<gene>
    <name evidence="3" type="ORF">JF888_03030</name>
</gene>
<dbReference type="RefSeq" id="WP_338176558.1">
    <property type="nucleotide sequence ID" value="NZ_JAEKNQ010000015.1"/>
</dbReference>
<dbReference type="EMBL" id="JAEKNQ010000015">
    <property type="protein sequence ID" value="MBJ7602159.1"/>
    <property type="molecule type" value="Genomic_DNA"/>
</dbReference>
<feature type="transmembrane region" description="Helical" evidence="1">
    <location>
        <begin position="31"/>
        <end position="54"/>
    </location>
</feature>
<reference evidence="3 4" key="1">
    <citation type="submission" date="2020-10" db="EMBL/GenBank/DDBJ databases">
        <title>Ca. Dormibacterota MAGs.</title>
        <authorList>
            <person name="Montgomery K."/>
        </authorList>
    </citation>
    <scope>NUCLEOTIDE SEQUENCE [LARGE SCALE GENOMIC DNA]</scope>
    <source>
        <strain evidence="3">SC8811_S16_3</strain>
    </source>
</reference>
<comment type="caution">
    <text evidence="3">The sequence shown here is derived from an EMBL/GenBank/DDBJ whole genome shotgun (WGS) entry which is preliminary data.</text>
</comment>
<dbReference type="Pfam" id="PF07811">
    <property type="entry name" value="TadE"/>
    <property type="match status" value="1"/>
</dbReference>
<evidence type="ECO:0000313" key="3">
    <source>
        <dbReference type="EMBL" id="MBJ7602159.1"/>
    </source>
</evidence>
<feature type="domain" description="TadE-like" evidence="2">
    <location>
        <begin position="29"/>
        <end position="70"/>
    </location>
</feature>
<dbReference type="InterPro" id="IPR012495">
    <property type="entry name" value="TadE-like_dom"/>
</dbReference>